<reference evidence="2 3" key="1">
    <citation type="submission" date="2018-12" db="EMBL/GenBank/DDBJ databases">
        <authorList>
            <person name="Sun L."/>
            <person name="Chen Z."/>
        </authorList>
    </citation>
    <scope>NUCLEOTIDE SEQUENCE [LARGE SCALE GENOMIC DNA]</scope>
    <source>
        <strain evidence="2 3">3-5-3</strain>
    </source>
</reference>
<dbReference type="OrthoDB" id="6658731at2"/>
<proteinExistence type="predicted"/>
<sequence length="97" mass="11462">MYSYLVQYHLVDDLWISTYYVINEKELIVRTGPASKSIPLESISKAKPVRSWVASTATSIHRIEIHYSRYEYIQISPLDQKAFLRELQHRCPHLQLQ</sequence>
<gene>
    <name evidence="2" type="ORF">EJP77_15600</name>
</gene>
<dbReference type="EMBL" id="RZNX01000007">
    <property type="protein sequence ID" value="RUT29217.1"/>
    <property type="molecule type" value="Genomic_DNA"/>
</dbReference>
<dbReference type="Proteomes" id="UP000272464">
    <property type="component" value="Unassembled WGS sequence"/>
</dbReference>
<organism evidence="2 3">
    <name type="scientific">Paenibacillus zeisoli</name>
    <dbReference type="NCBI Taxonomy" id="2496267"/>
    <lineage>
        <taxon>Bacteria</taxon>
        <taxon>Bacillati</taxon>
        <taxon>Bacillota</taxon>
        <taxon>Bacilli</taxon>
        <taxon>Bacillales</taxon>
        <taxon>Paenibacillaceae</taxon>
        <taxon>Paenibacillus</taxon>
    </lineage>
</organism>
<dbReference type="Pfam" id="PF06713">
    <property type="entry name" value="bPH_4"/>
    <property type="match status" value="1"/>
</dbReference>
<keyword evidence="3" id="KW-1185">Reference proteome</keyword>
<dbReference type="GO" id="GO:0030153">
    <property type="term" value="P:bacteriocin immunity"/>
    <property type="evidence" value="ECO:0007669"/>
    <property type="project" value="InterPro"/>
</dbReference>
<name>A0A433X595_9BACL</name>
<protein>
    <recommendedName>
        <fullName evidence="1">Uncharacterized protein YyaB-like PH domain-containing protein</fullName>
    </recommendedName>
</protein>
<evidence type="ECO:0000313" key="3">
    <source>
        <dbReference type="Proteomes" id="UP000272464"/>
    </source>
</evidence>
<evidence type="ECO:0000313" key="2">
    <source>
        <dbReference type="EMBL" id="RUT29217.1"/>
    </source>
</evidence>
<feature type="domain" description="Uncharacterized protein YyaB-like PH" evidence="1">
    <location>
        <begin position="18"/>
        <end position="91"/>
    </location>
</feature>
<dbReference type="AlphaFoldDB" id="A0A433X595"/>
<accession>A0A433X595</accession>
<evidence type="ECO:0000259" key="1">
    <source>
        <dbReference type="Pfam" id="PF06713"/>
    </source>
</evidence>
<dbReference type="InterPro" id="IPR009589">
    <property type="entry name" value="PH_YyaB-like"/>
</dbReference>
<comment type="caution">
    <text evidence="2">The sequence shown here is derived from an EMBL/GenBank/DDBJ whole genome shotgun (WGS) entry which is preliminary data.</text>
</comment>